<keyword evidence="3" id="KW-1185">Reference proteome</keyword>
<evidence type="ECO:0000313" key="3">
    <source>
        <dbReference type="Proteomes" id="UP000589520"/>
    </source>
</evidence>
<feature type="transmembrane region" description="Helical" evidence="1">
    <location>
        <begin position="20"/>
        <end position="41"/>
    </location>
</feature>
<evidence type="ECO:0000313" key="2">
    <source>
        <dbReference type="EMBL" id="NYF81223.1"/>
    </source>
</evidence>
<gene>
    <name evidence="2" type="ORF">HDF17_003543</name>
</gene>
<accession>A0A7Y9TUX3</accession>
<name>A0A7Y9TUX3_9BACT</name>
<evidence type="ECO:0000256" key="1">
    <source>
        <dbReference type="SAM" id="Phobius"/>
    </source>
</evidence>
<organism evidence="2 3">
    <name type="scientific">Granulicella arctica</name>
    <dbReference type="NCBI Taxonomy" id="940613"/>
    <lineage>
        <taxon>Bacteria</taxon>
        <taxon>Pseudomonadati</taxon>
        <taxon>Acidobacteriota</taxon>
        <taxon>Terriglobia</taxon>
        <taxon>Terriglobales</taxon>
        <taxon>Acidobacteriaceae</taxon>
        <taxon>Granulicella</taxon>
    </lineage>
</organism>
<protein>
    <submittedName>
        <fullName evidence="2">Uncharacterized protein</fullName>
    </submittedName>
</protein>
<reference evidence="2 3" key="1">
    <citation type="submission" date="2020-07" db="EMBL/GenBank/DDBJ databases">
        <title>Genomic Encyclopedia of Type Strains, Phase IV (KMG-V): Genome sequencing to study the core and pangenomes of soil and plant-associated prokaryotes.</title>
        <authorList>
            <person name="Whitman W."/>
        </authorList>
    </citation>
    <scope>NUCLEOTIDE SEQUENCE [LARGE SCALE GENOMIC DNA]</scope>
    <source>
        <strain evidence="2 3">X4EP2</strain>
    </source>
</reference>
<sequence length="52" mass="5651">MITLLGWAFFGIGLTSGSLLFKKVGFIIQLLGLVLTGLGLIRESQEKQAQKD</sequence>
<dbReference type="AlphaFoldDB" id="A0A7Y9TUX3"/>
<keyword evidence="1" id="KW-1133">Transmembrane helix</keyword>
<dbReference type="EMBL" id="JACCCW010000002">
    <property type="protein sequence ID" value="NYF81223.1"/>
    <property type="molecule type" value="Genomic_DNA"/>
</dbReference>
<dbReference type="Proteomes" id="UP000589520">
    <property type="component" value="Unassembled WGS sequence"/>
</dbReference>
<keyword evidence="1" id="KW-0812">Transmembrane</keyword>
<comment type="caution">
    <text evidence="2">The sequence shown here is derived from an EMBL/GenBank/DDBJ whole genome shotgun (WGS) entry which is preliminary data.</text>
</comment>
<keyword evidence="1" id="KW-0472">Membrane</keyword>
<proteinExistence type="predicted"/>